<accession>B0DQ62</accession>
<dbReference type="GeneID" id="6081666"/>
<gene>
    <name evidence="2" type="ORF">LACBIDRAFT_307449</name>
</gene>
<dbReference type="HOGENOM" id="CLU_2705244_0_0_1"/>
<dbReference type="RefSeq" id="XP_001886033.1">
    <property type="nucleotide sequence ID" value="XM_001885998.1"/>
</dbReference>
<evidence type="ECO:0000256" key="1">
    <source>
        <dbReference type="SAM" id="Phobius"/>
    </source>
</evidence>
<name>B0DQ62_LACBS</name>
<proteinExistence type="predicted"/>
<keyword evidence="1" id="KW-1133">Transmembrane helix</keyword>
<keyword evidence="1" id="KW-0472">Membrane</keyword>
<feature type="transmembrane region" description="Helical" evidence="1">
    <location>
        <begin position="50"/>
        <end position="70"/>
    </location>
</feature>
<dbReference type="EMBL" id="DS547125">
    <property type="protein sequence ID" value="EDR03237.1"/>
    <property type="molecule type" value="Genomic_DNA"/>
</dbReference>
<evidence type="ECO:0000313" key="2">
    <source>
        <dbReference type="EMBL" id="EDR03237.1"/>
    </source>
</evidence>
<dbReference type="InParanoid" id="B0DQ62"/>
<reference evidence="2 3" key="1">
    <citation type="journal article" date="2008" name="Nature">
        <title>The genome of Laccaria bicolor provides insights into mycorrhizal symbiosis.</title>
        <authorList>
            <person name="Martin F."/>
            <person name="Aerts A."/>
            <person name="Ahren D."/>
            <person name="Brun A."/>
            <person name="Danchin E.G.J."/>
            <person name="Duchaussoy F."/>
            <person name="Gibon J."/>
            <person name="Kohler A."/>
            <person name="Lindquist E."/>
            <person name="Pereda V."/>
            <person name="Salamov A."/>
            <person name="Shapiro H.J."/>
            <person name="Wuyts J."/>
            <person name="Blaudez D."/>
            <person name="Buee M."/>
            <person name="Brokstein P."/>
            <person name="Canbaeck B."/>
            <person name="Cohen D."/>
            <person name="Courty P.E."/>
            <person name="Coutinho P.M."/>
            <person name="Delaruelle C."/>
            <person name="Detter J.C."/>
            <person name="Deveau A."/>
            <person name="DiFazio S."/>
            <person name="Duplessis S."/>
            <person name="Fraissinet-Tachet L."/>
            <person name="Lucic E."/>
            <person name="Frey-Klett P."/>
            <person name="Fourrey C."/>
            <person name="Feussner I."/>
            <person name="Gay G."/>
            <person name="Grimwood J."/>
            <person name="Hoegger P.J."/>
            <person name="Jain P."/>
            <person name="Kilaru S."/>
            <person name="Labbe J."/>
            <person name="Lin Y.C."/>
            <person name="Legue V."/>
            <person name="Le Tacon F."/>
            <person name="Marmeisse R."/>
            <person name="Melayah D."/>
            <person name="Montanini B."/>
            <person name="Muratet M."/>
            <person name="Nehls U."/>
            <person name="Niculita-Hirzel H."/>
            <person name="Oudot-Le Secq M.P."/>
            <person name="Peter M."/>
            <person name="Quesneville H."/>
            <person name="Rajashekar B."/>
            <person name="Reich M."/>
            <person name="Rouhier N."/>
            <person name="Schmutz J."/>
            <person name="Yin T."/>
            <person name="Chalot M."/>
            <person name="Henrissat B."/>
            <person name="Kuees U."/>
            <person name="Lucas S."/>
            <person name="Van de Peer Y."/>
            <person name="Podila G.K."/>
            <person name="Polle A."/>
            <person name="Pukkila P.J."/>
            <person name="Richardson P.M."/>
            <person name="Rouze P."/>
            <person name="Sanders I.R."/>
            <person name="Stajich J.E."/>
            <person name="Tunlid A."/>
            <person name="Tuskan G."/>
            <person name="Grigoriev I.V."/>
        </authorList>
    </citation>
    <scope>NUCLEOTIDE SEQUENCE [LARGE SCALE GENOMIC DNA]</scope>
    <source>
        <strain evidence="3">S238N-H82 / ATCC MYA-4686</strain>
    </source>
</reference>
<organism evidence="3">
    <name type="scientific">Laccaria bicolor (strain S238N-H82 / ATCC MYA-4686)</name>
    <name type="common">Bicoloured deceiver</name>
    <name type="synonym">Laccaria laccata var. bicolor</name>
    <dbReference type="NCBI Taxonomy" id="486041"/>
    <lineage>
        <taxon>Eukaryota</taxon>
        <taxon>Fungi</taxon>
        <taxon>Dikarya</taxon>
        <taxon>Basidiomycota</taxon>
        <taxon>Agaricomycotina</taxon>
        <taxon>Agaricomycetes</taxon>
        <taxon>Agaricomycetidae</taxon>
        <taxon>Agaricales</taxon>
        <taxon>Agaricineae</taxon>
        <taxon>Hydnangiaceae</taxon>
        <taxon>Laccaria</taxon>
    </lineage>
</organism>
<sequence length="73" mass="8600">MASRIKTFSRLQLSLKSKGSVTQLHNVKEYTNTFEVQYILRKNEKNEPTFILFALNCMCFLFLVDCMFLFPVI</sequence>
<protein>
    <submittedName>
        <fullName evidence="2">Predicted protein</fullName>
    </submittedName>
</protein>
<dbReference type="AlphaFoldDB" id="B0DQ62"/>
<dbReference type="KEGG" id="lbc:LACBIDRAFT_307449"/>
<dbReference type="Proteomes" id="UP000001194">
    <property type="component" value="Unassembled WGS sequence"/>
</dbReference>
<evidence type="ECO:0000313" key="3">
    <source>
        <dbReference type="Proteomes" id="UP000001194"/>
    </source>
</evidence>
<keyword evidence="1" id="KW-0812">Transmembrane</keyword>
<keyword evidence="3" id="KW-1185">Reference proteome</keyword>